<sequence length="94" mass="10723">MAWKHGTVVAVAAMLCMLVLVQAQDVKETTNCMSECYFQCMQVRVFTWNECKRECVNACGKPSYRAALLEDDGVQKNRRQEATEYGMSLSTLFR</sequence>
<dbReference type="Proteomes" id="UP001062846">
    <property type="component" value="Chromosome 9"/>
</dbReference>
<comment type="caution">
    <text evidence="1">The sequence shown here is derived from an EMBL/GenBank/DDBJ whole genome shotgun (WGS) entry which is preliminary data.</text>
</comment>
<proteinExistence type="predicted"/>
<name>A0ACC0MAH5_RHOML</name>
<dbReference type="EMBL" id="CM046396">
    <property type="protein sequence ID" value="KAI8537328.1"/>
    <property type="molecule type" value="Genomic_DNA"/>
</dbReference>
<organism evidence="1 2">
    <name type="scientific">Rhododendron molle</name>
    <name type="common">Chinese azalea</name>
    <name type="synonym">Azalea mollis</name>
    <dbReference type="NCBI Taxonomy" id="49168"/>
    <lineage>
        <taxon>Eukaryota</taxon>
        <taxon>Viridiplantae</taxon>
        <taxon>Streptophyta</taxon>
        <taxon>Embryophyta</taxon>
        <taxon>Tracheophyta</taxon>
        <taxon>Spermatophyta</taxon>
        <taxon>Magnoliopsida</taxon>
        <taxon>eudicotyledons</taxon>
        <taxon>Gunneridae</taxon>
        <taxon>Pentapetalae</taxon>
        <taxon>asterids</taxon>
        <taxon>Ericales</taxon>
        <taxon>Ericaceae</taxon>
        <taxon>Ericoideae</taxon>
        <taxon>Rhodoreae</taxon>
        <taxon>Rhododendron</taxon>
    </lineage>
</organism>
<accession>A0ACC0MAH5</accession>
<evidence type="ECO:0000313" key="2">
    <source>
        <dbReference type="Proteomes" id="UP001062846"/>
    </source>
</evidence>
<keyword evidence="2" id="KW-1185">Reference proteome</keyword>
<gene>
    <name evidence="1" type="ORF">RHMOL_Rhmol09G0015300</name>
</gene>
<protein>
    <submittedName>
        <fullName evidence="1">Uncharacterized protein</fullName>
    </submittedName>
</protein>
<reference evidence="1" key="1">
    <citation type="submission" date="2022-02" db="EMBL/GenBank/DDBJ databases">
        <title>Plant Genome Project.</title>
        <authorList>
            <person name="Zhang R.-G."/>
        </authorList>
    </citation>
    <scope>NUCLEOTIDE SEQUENCE</scope>
    <source>
        <strain evidence="1">AT1</strain>
    </source>
</reference>
<evidence type="ECO:0000313" key="1">
    <source>
        <dbReference type="EMBL" id="KAI8537328.1"/>
    </source>
</evidence>